<evidence type="ECO:0000256" key="3">
    <source>
        <dbReference type="ARBA" id="ARBA00007152"/>
    </source>
</evidence>
<protein>
    <recommendedName>
        <fullName evidence="5">NADH dehydrogenase [ubiquinone] 1 beta subcomplex subunit 5, mitochondrial</fullName>
    </recommendedName>
    <alternativeName>
        <fullName evidence="16">Complex I-SGDH</fullName>
    </alternativeName>
    <alternativeName>
        <fullName evidence="15">NADH-ubiquinone oxidoreductase SGDH subunit</fullName>
    </alternativeName>
</protein>
<dbReference type="GeneID" id="101854883"/>
<evidence type="ECO:0000256" key="1">
    <source>
        <dbReference type="ARBA" id="ARBA00003195"/>
    </source>
</evidence>
<reference evidence="19" key="1">
    <citation type="submission" date="2025-08" db="UniProtKB">
        <authorList>
            <consortium name="RefSeq"/>
        </authorList>
    </citation>
    <scope>IDENTIFICATION</scope>
</reference>
<evidence type="ECO:0000256" key="7">
    <source>
        <dbReference type="ARBA" id="ARBA00022660"/>
    </source>
</evidence>
<comment type="subcellular location">
    <subcellularLocation>
        <location evidence="2">Mitochondrion inner membrane</location>
        <topology evidence="2">Single-pass membrane protein</topology>
    </subcellularLocation>
</comment>
<accession>A0ABM0JWA1</accession>
<evidence type="ECO:0000256" key="8">
    <source>
        <dbReference type="ARBA" id="ARBA00022692"/>
    </source>
</evidence>
<keyword evidence="11" id="KW-0249">Electron transport</keyword>
<evidence type="ECO:0000256" key="13">
    <source>
        <dbReference type="ARBA" id="ARBA00023128"/>
    </source>
</evidence>
<evidence type="ECO:0000313" key="19">
    <source>
        <dbReference type="RefSeq" id="XP_005103007.1"/>
    </source>
</evidence>
<organism evidence="18 19">
    <name type="scientific">Aplysia californica</name>
    <name type="common">California sea hare</name>
    <dbReference type="NCBI Taxonomy" id="6500"/>
    <lineage>
        <taxon>Eukaryota</taxon>
        <taxon>Metazoa</taxon>
        <taxon>Spiralia</taxon>
        <taxon>Lophotrochozoa</taxon>
        <taxon>Mollusca</taxon>
        <taxon>Gastropoda</taxon>
        <taxon>Heterobranchia</taxon>
        <taxon>Euthyneura</taxon>
        <taxon>Tectipleura</taxon>
        <taxon>Aplysiida</taxon>
        <taxon>Aplysioidea</taxon>
        <taxon>Aplysiidae</taxon>
        <taxon>Aplysia</taxon>
    </lineage>
</organism>
<evidence type="ECO:0000256" key="10">
    <source>
        <dbReference type="ARBA" id="ARBA00022946"/>
    </source>
</evidence>
<proteinExistence type="inferred from homology"/>
<gene>
    <name evidence="19" type="primary">LOC101854883</name>
</gene>
<keyword evidence="9" id="KW-0999">Mitochondrion inner membrane</keyword>
<dbReference type="Proteomes" id="UP000694888">
    <property type="component" value="Unplaced"/>
</dbReference>
<comment type="subunit">
    <text evidence="4">Complex I is composed of 45 different subunits.</text>
</comment>
<keyword evidence="14 17" id="KW-0472">Membrane</keyword>
<dbReference type="InterPro" id="IPR019173">
    <property type="entry name" value="NADH_UbQ_OxRdtase_B5_su"/>
</dbReference>
<evidence type="ECO:0000256" key="16">
    <source>
        <dbReference type="ARBA" id="ARBA00032550"/>
    </source>
</evidence>
<name>A0ABM0JWA1_APLCA</name>
<keyword evidence="10" id="KW-0809">Transit peptide</keyword>
<comment type="function">
    <text evidence="1">Accessory subunit of the mitochondrial membrane respiratory chain NADH dehydrogenase (Complex I), that is believed not to be involved in catalysis. Complex I functions in the transfer of electrons from NADH to the respiratory chain. The immediate electron acceptor for the enzyme is believed to be ubiquinone.</text>
</comment>
<evidence type="ECO:0000256" key="9">
    <source>
        <dbReference type="ARBA" id="ARBA00022792"/>
    </source>
</evidence>
<evidence type="ECO:0000313" key="18">
    <source>
        <dbReference type="Proteomes" id="UP000694888"/>
    </source>
</evidence>
<keyword evidence="7" id="KW-0679">Respiratory chain</keyword>
<evidence type="ECO:0000256" key="6">
    <source>
        <dbReference type="ARBA" id="ARBA00022448"/>
    </source>
</evidence>
<keyword evidence="18" id="KW-1185">Reference proteome</keyword>
<dbReference type="PANTHER" id="PTHR13178">
    <property type="entry name" value="NADH-UBIQUINONE OXIDOREDUCTASE SGDH SUBUNIT"/>
    <property type="match status" value="1"/>
</dbReference>
<sequence>MTGMSLMRPAVKQCLLSLQRNGTVPLQKQMQLMGQISVRNGGHEKKMLIQPTRFEWTRFKNDLHFYLMLGLAPMVAFITYANIFIGPAQLADIPEGYEPKEWEYYQGPIKRWFAKYVYETPQKEYERTLHFLHEKREERYWNLLDKKVKSLMSDRLDYRGWYWVDVDKSIKDDEKAFEESNTRIAGSR</sequence>
<comment type="similarity">
    <text evidence="3">Belongs to the complex I NDUFB5 subunit family.</text>
</comment>
<evidence type="ECO:0000256" key="12">
    <source>
        <dbReference type="ARBA" id="ARBA00022989"/>
    </source>
</evidence>
<evidence type="ECO:0000256" key="14">
    <source>
        <dbReference type="ARBA" id="ARBA00023136"/>
    </source>
</evidence>
<keyword evidence="13" id="KW-0496">Mitochondrion</keyword>
<keyword evidence="8 17" id="KW-0812">Transmembrane</keyword>
<evidence type="ECO:0000256" key="2">
    <source>
        <dbReference type="ARBA" id="ARBA00004434"/>
    </source>
</evidence>
<evidence type="ECO:0000256" key="15">
    <source>
        <dbReference type="ARBA" id="ARBA00032395"/>
    </source>
</evidence>
<feature type="transmembrane region" description="Helical" evidence="17">
    <location>
        <begin position="63"/>
        <end position="85"/>
    </location>
</feature>
<evidence type="ECO:0000256" key="11">
    <source>
        <dbReference type="ARBA" id="ARBA00022982"/>
    </source>
</evidence>
<evidence type="ECO:0000256" key="5">
    <source>
        <dbReference type="ARBA" id="ARBA00015175"/>
    </source>
</evidence>
<keyword evidence="12 17" id="KW-1133">Transmembrane helix</keyword>
<evidence type="ECO:0000256" key="17">
    <source>
        <dbReference type="SAM" id="Phobius"/>
    </source>
</evidence>
<dbReference type="RefSeq" id="XP_005103007.1">
    <property type="nucleotide sequence ID" value="XM_005102950.3"/>
</dbReference>
<evidence type="ECO:0000256" key="4">
    <source>
        <dbReference type="ARBA" id="ARBA00011533"/>
    </source>
</evidence>
<dbReference type="PANTHER" id="PTHR13178:SF0">
    <property type="entry name" value="NADH DEHYDROGENASE [UBIQUINONE] 1 BETA SUBCOMPLEX SUBUNIT 5, MITOCHONDRIAL"/>
    <property type="match status" value="1"/>
</dbReference>
<dbReference type="Pfam" id="PF09781">
    <property type="entry name" value="NDUF_B5"/>
    <property type="match status" value="1"/>
</dbReference>
<keyword evidence="6" id="KW-0813">Transport</keyword>